<keyword evidence="7" id="KW-1185">Reference proteome</keyword>
<evidence type="ECO:0000256" key="4">
    <source>
        <dbReference type="ARBA" id="ARBA00022912"/>
    </source>
</evidence>
<dbReference type="GO" id="GO:0004725">
    <property type="term" value="F:protein tyrosine phosphatase activity"/>
    <property type="evidence" value="ECO:0007669"/>
    <property type="project" value="UniProtKB-EC"/>
</dbReference>
<dbReference type="RefSeq" id="WP_290207723.1">
    <property type="nucleotide sequence ID" value="NZ_JASDDK010000008.1"/>
</dbReference>
<dbReference type="EC" id="3.1.3.48" evidence="2"/>
<gene>
    <name evidence="6" type="ORF">QMA06_14990</name>
</gene>
<sequence length="151" mass="16978">MTNILMVCLGNICRSPLAQAVLQSQLPEDSFYVDSAGTGAYHIGNPPDKRSIAIAQKHGLDISTQSARQFKVSDFDSFDYIFVMDQSNYNDIIALARNDNDISKVQLFLKPNVSIKNKNLPDPYHGNQSDFENVYHLINETCHTLKQMLNP</sequence>
<accession>A0ABT7ZYG7</accession>
<dbReference type="InterPro" id="IPR050438">
    <property type="entry name" value="LMW_PTPase"/>
</dbReference>
<name>A0ABT7ZYG7_9FLAO</name>
<dbReference type="SUPFAM" id="SSF52788">
    <property type="entry name" value="Phosphotyrosine protein phosphatases I"/>
    <property type="match status" value="1"/>
</dbReference>
<comment type="similarity">
    <text evidence="1">Belongs to the low molecular weight phosphotyrosine protein phosphatase family.</text>
</comment>
<dbReference type="EMBL" id="JASDDK010000008">
    <property type="protein sequence ID" value="MDN3494029.1"/>
    <property type="molecule type" value="Genomic_DNA"/>
</dbReference>
<keyword evidence="3 6" id="KW-0378">Hydrolase</keyword>
<evidence type="ECO:0000256" key="1">
    <source>
        <dbReference type="ARBA" id="ARBA00011063"/>
    </source>
</evidence>
<evidence type="ECO:0000313" key="7">
    <source>
        <dbReference type="Proteomes" id="UP001231197"/>
    </source>
</evidence>
<dbReference type="PRINTS" id="PR00719">
    <property type="entry name" value="LMWPTPASE"/>
</dbReference>
<organism evidence="6 7">
    <name type="scientific">Winogradskyella bathintestinalis</name>
    <dbReference type="NCBI Taxonomy" id="3035208"/>
    <lineage>
        <taxon>Bacteria</taxon>
        <taxon>Pseudomonadati</taxon>
        <taxon>Bacteroidota</taxon>
        <taxon>Flavobacteriia</taxon>
        <taxon>Flavobacteriales</taxon>
        <taxon>Flavobacteriaceae</taxon>
        <taxon>Winogradskyella</taxon>
    </lineage>
</organism>
<evidence type="ECO:0000313" key="6">
    <source>
        <dbReference type="EMBL" id="MDN3494029.1"/>
    </source>
</evidence>
<comment type="caution">
    <text evidence="6">The sequence shown here is derived from an EMBL/GenBank/DDBJ whole genome shotgun (WGS) entry which is preliminary data.</text>
</comment>
<dbReference type="CDD" id="cd16343">
    <property type="entry name" value="LMWPTP"/>
    <property type="match status" value="1"/>
</dbReference>
<dbReference type="SMART" id="SM00226">
    <property type="entry name" value="LMWPc"/>
    <property type="match status" value="1"/>
</dbReference>
<dbReference type="PANTHER" id="PTHR11717:SF7">
    <property type="entry name" value="LOW MOLECULAR WEIGHT PHOSPHOTYROSINE PROTEIN PHOSPHATASE"/>
    <property type="match status" value="1"/>
</dbReference>
<reference evidence="6 7" key="1">
    <citation type="journal article" date="2023" name="Int. J. Syst. Evol. Microbiol.">
        <title>Winogradskyella bathintestinalis sp. nov., isolated from the intestine of the deep-sea loosejaw dragonfish, Malacosteus niger.</title>
        <authorList>
            <person name="Uniacke-Lowe S."/>
            <person name="Johnson C.N."/>
            <person name="Stanton C."/>
            <person name="Hill C."/>
            <person name="Ross P."/>
        </authorList>
    </citation>
    <scope>NUCLEOTIDE SEQUENCE [LARGE SCALE GENOMIC DNA]</scope>
    <source>
        <strain evidence="6 7">APC 3343</strain>
    </source>
</reference>
<evidence type="ECO:0000259" key="5">
    <source>
        <dbReference type="SMART" id="SM00226"/>
    </source>
</evidence>
<dbReference type="InterPro" id="IPR023485">
    <property type="entry name" value="Ptyr_pPase"/>
</dbReference>
<dbReference type="Proteomes" id="UP001231197">
    <property type="component" value="Unassembled WGS sequence"/>
</dbReference>
<proteinExistence type="inferred from homology"/>
<evidence type="ECO:0000256" key="2">
    <source>
        <dbReference type="ARBA" id="ARBA00013064"/>
    </source>
</evidence>
<dbReference type="InterPro" id="IPR017867">
    <property type="entry name" value="Tyr_phospatase_low_mol_wt"/>
</dbReference>
<dbReference type="InterPro" id="IPR036196">
    <property type="entry name" value="Ptyr_pPase_sf"/>
</dbReference>
<dbReference type="Pfam" id="PF01451">
    <property type="entry name" value="LMWPc"/>
    <property type="match status" value="1"/>
</dbReference>
<feature type="domain" description="Phosphotyrosine protein phosphatase I" evidence="5">
    <location>
        <begin position="2"/>
        <end position="148"/>
    </location>
</feature>
<evidence type="ECO:0000256" key="3">
    <source>
        <dbReference type="ARBA" id="ARBA00022801"/>
    </source>
</evidence>
<protein>
    <recommendedName>
        <fullName evidence="2">protein-tyrosine-phosphatase</fullName>
        <ecNumber evidence="2">3.1.3.48</ecNumber>
    </recommendedName>
</protein>
<dbReference type="PANTHER" id="PTHR11717">
    <property type="entry name" value="LOW MOLECULAR WEIGHT PROTEIN TYROSINE PHOSPHATASE"/>
    <property type="match status" value="1"/>
</dbReference>
<keyword evidence="4" id="KW-0904">Protein phosphatase</keyword>
<dbReference type="Gene3D" id="3.40.50.2300">
    <property type="match status" value="1"/>
</dbReference>